<gene>
    <name evidence="1" type="ORF">JOC58_003234</name>
</gene>
<organism evidence="1 2">
    <name type="scientific">Paenibacillus hunanensis</name>
    <dbReference type="NCBI Taxonomy" id="539262"/>
    <lineage>
        <taxon>Bacteria</taxon>
        <taxon>Bacillati</taxon>
        <taxon>Bacillota</taxon>
        <taxon>Bacilli</taxon>
        <taxon>Bacillales</taxon>
        <taxon>Paenibacillaceae</taxon>
        <taxon>Paenibacillus</taxon>
    </lineage>
</organism>
<reference evidence="1 2" key="1">
    <citation type="submission" date="2023-07" db="EMBL/GenBank/DDBJ databases">
        <title>Genomic Encyclopedia of Type Strains, Phase IV (KMG-IV): sequencing the most valuable type-strain genomes for metagenomic binning, comparative biology and taxonomic classification.</title>
        <authorList>
            <person name="Goeker M."/>
        </authorList>
    </citation>
    <scope>NUCLEOTIDE SEQUENCE [LARGE SCALE GENOMIC DNA]</scope>
    <source>
        <strain evidence="1 2">DSM 22170</strain>
    </source>
</reference>
<dbReference type="RefSeq" id="WP_188777296.1">
    <property type="nucleotide sequence ID" value="NZ_BMMB01000009.1"/>
</dbReference>
<keyword evidence="2" id="KW-1185">Reference proteome</keyword>
<proteinExistence type="predicted"/>
<dbReference type="EMBL" id="JAVDQH010000013">
    <property type="protein sequence ID" value="MDR6245333.1"/>
    <property type="molecule type" value="Genomic_DNA"/>
</dbReference>
<dbReference type="Proteomes" id="UP001185028">
    <property type="component" value="Unassembled WGS sequence"/>
</dbReference>
<evidence type="ECO:0000313" key="1">
    <source>
        <dbReference type="EMBL" id="MDR6245333.1"/>
    </source>
</evidence>
<accession>A0ABU1J4E3</accession>
<comment type="caution">
    <text evidence="1">The sequence shown here is derived from an EMBL/GenBank/DDBJ whole genome shotgun (WGS) entry which is preliminary data.</text>
</comment>
<name>A0ABU1J4E3_9BACL</name>
<evidence type="ECO:0000313" key="2">
    <source>
        <dbReference type="Proteomes" id="UP001185028"/>
    </source>
</evidence>
<protein>
    <submittedName>
        <fullName evidence="1">Uncharacterized protein</fullName>
    </submittedName>
</protein>
<sequence>MITLMMLLAGILSPDAGYDQVSAAPVQPTAVVQTAQYASSTPDQGIRIATAVAEPSVSDAVYEDHQHTYSTLNGVSLEDSKADLLHKLGKPAEIAQTQAGYTEYRYDDLTVGLMDDGLIYYISVPVKAGAVELDGQHIALNKQEITRALGKPQFTADDGEGYNNDFYAFKVFTDPDTGHIVSADIFDVWSQ</sequence>